<accession>A0AAV2FSZ5</accession>
<gene>
    <name evidence="2" type="ORF">LTRI10_LOCUS41541</name>
</gene>
<name>A0AAV2FSZ5_9ROSI</name>
<dbReference type="Proteomes" id="UP001497516">
    <property type="component" value="Chromosome 7"/>
</dbReference>
<keyword evidence="1" id="KW-0732">Signal</keyword>
<proteinExistence type="predicted"/>
<organism evidence="2 3">
    <name type="scientific">Linum trigynum</name>
    <dbReference type="NCBI Taxonomy" id="586398"/>
    <lineage>
        <taxon>Eukaryota</taxon>
        <taxon>Viridiplantae</taxon>
        <taxon>Streptophyta</taxon>
        <taxon>Embryophyta</taxon>
        <taxon>Tracheophyta</taxon>
        <taxon>Spermatophyta</taxon>
        <taxon>Magnoliopsida</taxon>
        <taxon>eudicotyledons</taxon>
        <taxon>Gunneridae</taxon>
        <taxon>Pentapetalae</taxon>
        <taxon>rosids</taxon>
        <taxon>fabids</taxon>
        <taxon>Malpighiales</taxon>
        <taxon>Linaceae</taxon>
        <taxon>Linum</taxon>
    </lineage>
</organism>
<dbReference type="EMBL" id="OZ034820">
    <property type="protein sequence ID" value="CAL1401489.1"/>
    <property type="molecule type" value="Genomic_DNA"/>
</dbReference>
<evidence type="ECO:0000313" key="3">
    <source>
        <dbReference type="Proteomes" id="UP001497516"/>
    </source>
</evidence>
<dbReference type="AlphaFoldDB" id="A0AAV2FSZ5"/>
<evidence type="ECO:0000256" key="1">
    <source>
        <dbReference type="SAM" id="SignalP"/>
    </source>
</evidence>
<feature type="chain" id="PRO_5043841936" evidence="1">
    <location>
        <begin position="30"/>
        <end position="87"/>
    </location>
</feature>
<feature type="signal peptide" evidence="1">
    <location>
        <begin position="1"/>
        <end position="29"/>
    </location>
</feature>
<sequence length="87" mass="9460">MLTKTATTSIAKAMIFIMISLFFAVPSDGIEFAIVTQSNTALLSLESWSTRLGMGVLRSTENLTATAIMVSEVALMEKNRLGNQNFL</sequence>
<reference evidence="2 3" key="1">
    <citation type="submission" date="2024-04" db="EMBL/GenBank/DDBJ databases">
        <authorList>
            <person name="Fracassetti M."/>
        </authorList>
    </citation>
    <scope>NUCLEOTIDE SEQUENCE [LARGE SCALE GENOMIC DNA]</scope>
</reference>
<protein>
    <submittedName>
        <fullName evidence="2">Uncharacterized protein</fullName>
    </submittedName>
</protein>
<keyword evidence="3" id="KW-1185">Reference proteome</keyword>
<evidence type="ECO:0000313" key="2">
    <source>
        <dbReference type="EMBL" id="CAL1401489.1"/>
    </source>
</evidence>